<evidence type="ECO:0000313" key="3">
    <source>
        <dbReference type="EMBL" id="MCF1599521.1"/>
    </source>
</evidence>
<evidence type="ECO:0000256" key="1">
    <source>
        <dbReference type="SAM" id="Phobius"/>
    </source>
</evidence>
<feature type="transmembrane region" description="Helical" evidence="1">
    <location>
        <begin position="204"/>
        <end position="226"/>
    </location>
</feature>
<keyword evidence="1" id="KW-0472">Membrane</keyword>
<dbReference type="AlphaFoldDB" id="A0A9X1Q6Q4"/>
<keyword evidence="4" id="KW-1185">Reference proteome</keyword>
<protein>
    <submittedName>
        <fullName evidence="3">GNAT family N-acetyltransferase</fullName>
    </submittedName>
</protein>
<dbReference type="Proteomes" id="UP001139384">
    <property type="component" value="Unassembled WGS sequence"/>
</dbReference>
<keyword evidence="1" id="KW-0812">Transmembrane</keyword>
<dbReference type="GO" id="GO:0016747">
    <property type="term" value="F:acyltransferase activity, transferring groups other than amino-acyl groups"/>
    <property type="evidence" value="ECO:0007669"/>
    <property type="project" value="InterPro"/>
</dbReference>
<comment type="caution">
    <text evidence="3">The sequence shown here is derived from an EMBL/GenBank/DDBJ whole genome shotgun (WGS) entry which is preliminary data.</text>
</comment>
<dbReference type="SUPFAM" id="SSF55729">
    <property type="entry name" value="Acyl-CoA N-acyltransferases (Nat)"/>
    <property type="match status" value="1"/>
</dbReference>
<dbReference type="Pfam" id="PF00583">
    <property type="entry name" value="Acetyltransf_1"/>
    <property type="match status" value="1"/>
</dbReference>
<dbReference type="InterPro" id="IPR016181">
    <property type="entry name" value="Acyl_CoA_acyltransferase"/>
</dbReference>
<dbReference type="EMBL" id="JAKEIP010000316">
    <property type="protein sequence ID" value="MCF1599521.1"/>
    <property type="molecule type" value="Genomic_DNA"/>
</dbReference>
<dbReference type="CDD" id="cd04301">
    <property type="entry name" value="NAT_SF"/>
    <property type="match status" value="1"/>
</dbReference>
<feature type="domain" description="N-acetyltransferase" evidence="2">
    <location>
        <begin position="118"/>
        <end position="244"/>
    </location>
</feature>
<accession>A0A9X1Q6Q4</accession>
<name>A0A9X1Q6Q4_STRM4</name>
<reference evidence="3" key="1">
    <citation type="submission" date="2022-01" db="EMBL/GenBank/DDBJ databases">
        <title>Draft Genome Sequences of Seven Type Strains of the Genus Streptomyces.</title>
        <authorList>
            <person name="Aziz S."/>
            <person name="Coretto E."/>
            <person name="Chronakova A."/>
            <person name="Sproer C."/>
            <person name="Huber K."/>
            <person name="Nouioui I."/>
            <person name="Gross H."/>
        </authorList>
    </citation>
    <scope>NUCLEOTIDE SEQUENCE</scope>
    <source>
        <strain evidence="3">DSM 103493</strain>
    </source>
</reference>
<evidence type="ECO:0000313" key="4">
    <source>
        <dbReference type="Proteomes" id="UP001139384"/>
    </source>
</evidence>
<dbReference type="InterPro" id="IPR000182">
    <property type="entry name" value="GNAT_dom"/>
</dbReference>
<organism evidence="3 4">
    <name type="scientific">Streptomyces muensis</name>
    <dbReference type="NCBI Taxonomy" id="1077944"/>
    <lineage>
        <taxon>Bacteria</taxon>
        <taxon>Bacillati</taxon>
        <taxon>Actinomycetota</taxon>
        <taxon>Actinomycetes</taxon>
        <taxon>Kitasatosporales</taxon>
        <taxon>Streptomycetaceae</taxon>
        <taxon>Streptomyces</taxon>
    </lineage>
</organism>
<sequence length="244" mass="26665">MSQKLTSIVGRTEILKEVGDDPYTRMSVSDSSVAYSSSRAIAWFTNTPWAPLVTLRGDAEDSLGLYAELRRLGRITVGSWLRTPLSTEAFNSLPGLRKRESWLFRWTSSPPPPYGKEDKVVPVESENHHEIARLLRSGNPDTVIRPDDPGIHRWYGIWEGDQLLACGADRSFGGVGYLAAITVSPGERRKGYGAALTAAMVRRLILAMGAVGLGVNIANLGAIALYERLGFKDSVGVTTFEVVD</sequence>
<evidence type="ECO:0000259" key="2">
    <source>
        <dbReference type="PROSITE" id="PS51186"/>
    </source>
</evidence>
<dbReference type="Gene3D" id="3.40.630.30">
    <property type="match status" value="1"/>
</dbReference>
<keyword evidence="1" id="KW-1133">Transmembrane helix</keyword>
<proteinExistence type="predicted"/>
<gene>
    <name evidence="3" type="ORF">L0P92_39095</name>
</gene>
<dbReference type="PROSITE" id="PS51186">
    <property type="entry name" value="GNAT"/>
    <property type="match status" value="1"/>
</dbReference>
<dbReference type="RefSeq" id="WP_234767892.1">
    <property type="nucleotide sequence ID" value="NZ_JAKEIP010000316.1"/>
</dbReference>